<dbReference type="PANTHER" id="PTHR36842:SF1">
    <property type="entry name" value="PROTEIN TOLB"/>
    <property type="match status" value="1"/>
</dbReference>
<proteinExistence type="predicted"/>
<dbReference type="SUPFAM" id="SSF50969">
    <property type="entry name" value="YVTN repeat-like/Quinoprotein amine dehydrogenase"/>
    <property type="match status" value="1"/>
</dbReference>
<evidence type="ECO:0000256" key="1">
    <source>
        <dbReference type="SAM" id="Phobius"/>
    </source>
</evidence>
<name>A0A831LKH6_9EURY</name>
<gene>
    <name evidence="2" type="ORF">ENN52_02315</name>
</gene>
<organism evidence="2">
    <name type="scientific">Methanofollis liminatans</name>
    <dbReference type="NCBI Taxonomy" id="2201"/>
    <lineage>
        <taxon>Archaea</taxon>
        <taxon>Methanobacteriati</taxon>
        <taxon>Methanobacteriota</taxon>
        <taxon>Stenosarchaea group</taxon>
        <taxon>Methanomicrobia</taxon>
        <taxon>Methanomicrobiales</taxon>
        <taxon>Methanomicrobiaceae</taxon>
        <taxon>Methanofollis</taxon>
    </lineage>
</organism>
<evidence type="ECO:0000313" key="2">
    <source>
        <dbReference type="EMBL" id="HDS62964.1"/>
    </source>
</evidence>
<dbReference type="AlphaFoldDB" id="A0A831LKH6"/>
<dbReference type="EMBL" id="DSBY01000097">
    <property type="protein sequence ID" value="HDS62964.1"/>
    <property type="molecule type" value="Genomic_DNA"/>
</dbReference>
<accession>A0A831LKH6</accession>
<sequence length="373" mass="40242">MTKGVSENTTNALGGKISGDFILYLGGAEGIDQSQNRIYLYAIRTGDQKIVGSPSANRTVTGPEISGEYAVWFETPVMDFDPNKTSTAPNRVYLYSLRNGSAEILDTPGTAEWPKIDGEQVIWLNESDDSFNVQVSLYDTGTGKSEGVCELPIVDPAGVLFDGDHIAYLNTEGLFLYSLDNRANTTVFLNVFGNESGSDVGHYSMGGDYLIYLRHSVNFEGPDKGTFDEPYLYTISTGETKQLDPTTGAFSNSSQPTAKAEKDLEISSPFTDGERIGWVYSENSPDSTIVLCDPKTGTVEKISVHGLASRVSLEGDRMTWVETHFPSFHGELIYAQENAGTTETTPASTPGFAAGIGIVALLTALVLLAGKKK</sequence>
<feature type="transmembrane region" description="Helical" evidence="1">
    <location>
        <begin position="351"/>
        <end position="370"/>
    </location>
</feature>
<dbReference type="InterPro" id="IPR011044">
    <property type="entry name" value="Quino_amine_DH_bsu"/>
</dbReference>
<keyword evidence="1" id="KW-1133">Transmembrane helix</keyword>
<protein>
    <submittedName>
        <fullName evidence="2">Uncharacterized protein</fullName>
    </submittedName>
</protein>
<reference evidence="2" key="1">
    <citation type="journal article" date="2020" name="mSystems">
        <title>Genome- and Community-Level Interaction Insights into Carbon Utilization and Element Cycling Functions of Hydrothermarchaeota in Hydrothermal Sediment.</title>
        <authorList>
            <person name="Zhou Z."/>
            <person name="Liu Y."/>
            <person name="Xu W."/>
            <person name="Pan J."/>
            <person name="Luo Z.H."/>
            <person name="Li M."/>
        </authorList>
    </citation>
    <scope>NUCLEOTIDE SEQUENCE</scope>
    <source>
        <strain evidence="2">SpSt-1183</strain>
    </source>
</reference>
<dbReference type="Proteomes" id="UP000885648">
    <property type="component" value="Unassembled WGS sequence"/>
</dbReference>
<keyword evidence="1" id="KW-0472">Membrane</keyword>
<comment type="caution">
    <text evidence="2">The sequence shown here is derived from an EMBL/GenBank/DDBJ whole genome shotgun (WGS) entry which is preliminary data.</text>
</comment>
<dbReference type="PANTHER" id="PTHR36842">
    <property type="entry name" value="PROTEIN TOLB HOMOLOG"/>
    <property type="match status" value="1"/>
</dbReference>
<keyword evidence="1" id="KW-0812">Transmembrane</keyword>